<feature type="region of interest" description="Disordered" evidence="1">
    <location>
        <begin position="468"/>
        <end position="501"/>
    </location>
</feature>
<feature type="compositionally biased region" description="Low complexity" evidence="1">
    <location>
        <begin position="599"/>
        <end position="615"/>
    </location>
</feature>
<feature type="region of interest" description="Disordered" evidence="1">
    <location>
        <begin position="285"/>
        <end position="305"/>
    </location>
</feature>
<sequence>MTHKDGKDNPLTNHRIFYSLILSSGLSKSIASIFEKYQISLFDFLYVVRNDPDSWDILGVSAHDILQLNTIVTLALISNPVFVSPSIIIDSIEFCHNFSIKLSQKQNRKYFNKCKHLPPLIFPTTSKQLSKFCEDIATFVDHFEPAPVVKKLGKNGLEFCGSEKDDSLDLGSSVASNSSYSHLNDPSNPSASISTHATILSPKKTSLRISKRVDRKKKGLKMIIKKKTEKDDEKQEDDRFDEPPLTEHSKPLIAKNPLKITSKSYTDSDESPFILSDSSSKVISTDQKLSSQSSTTFQDAPGDSSMLVSDTSTNFKDSTSLDSDTIHGIPSSLSNGIEEGNISHQFINSHSLSSSISTKSHLAKTKYVVSPDTMYSRFSFLHLQSSSTTSYTLHPNGYHTLSHVIRVHELSPFSVLTLTPFMSRALGLSPAHVHAVTILLLYCVGCGPMKEAEMLEERDERERRRLFEKAKRRQQRERERSIDGVDNSLKRNADGSFRSPQFSAHMLGSTAWSAEEEKEDEEARREKEEIILSPLSIFLSHGHRHPVNDNFVYQAPPQQHQSHFSIGSGSVSPSTVGPSLILPSHSVAHRSRAYGQYSGGVSSPSTSSPAGSSSHTSIPYNCVIPTTHVHCAFCKYSFDGILFFSSERGQVFRAQEKDIKSWGVSGKSGWSIPWHLRDLGSIPSMSSESSSDHPRHIQSSDSGASGKGKTRGRTRSRRSSSSLSRYVPPVPSEVVFLSSIKDIPELYLDPAPKSVEEECEYEDGEEEALRLMERKEQEEQEEEGACKTCAKNDSVDHGKLGDEQPLAIPSSSTQSFQDDPIASAATMDSCIDEIPKLE</sequence>
<accession>A0ABQ5JRX8</accession>
<evidence type="ECO:0000313" key="2">
    <source>
        <dbReference type="EMBL" id="GKT14074.1"/>
    </source>
</evidence>
<proteinExistence type="predicted"/>
<protein>
    <submittedName>
        <fullName evidence="2">Uncharacterized protein</fullName>
    </submittedName>
</protein>
<feature type="region of interest" description="Disordered" evidence="1">
    <location>
        <begin position="220"/>
        <end position="254"/>
    </location>
</feature>
<reference evidence="2" key="1">
    <citation type="submission" date="2022-03" db="EMBL/GenBank/DDBJ databases">
        <title>Draft genome sequence of Aduncisulcus paluster, a free-living microaerophilic Fornicata.</title>
        <authorList>
            <person name="Yuyama I."/>
            <person name="Kume K."/>
            <person name="Tamura T."/>
            <person name="Inagaki Y."/>
            <person name="Hashimoto T."/>
        </authorList>
    </citation>
    <scope>NUCLEOTIDE SEQUENCE</scope>
    <source>
        <strain evidence="2">NY0171</strain>
    </source>
</reference>
<dbReference type="Proteomes" id="UP001057375">
    <property type="component" value="Unassembled WGS sequence"/>
</dbReference>
<feature type="region of interest" description="Disordered" evidence="1">
    <location>
        <begin position="683"/>
        <end position="726"/>
    </location>
</feature>
<keyword evidence="3" id="KW-1185">Reference proteome</keyword>
<feature type="compositionally biased region" description="Basic residues" evidence="1">
    <location>
        <begin position="708"/>
        <end position="718"/>
    </location>
</feature>
<evidence type="ECO:0000256" key="1">
    <source>
        <dbReference type="SAM" id="MobiDB-lite"/>
    </source>
</evidence>
<organism evidence="2 3">
    <name type="scientific">Aduncisulcus paluster</name>
    <dbReference type="NCBI Taxonomy" id="2918883"/>
    <lineage>
        <taxon>Eukaryota</taxon>
        <taxon>Metamonada</taxon>
        <taxon>Carpediemonas-like organisms</taxon>
        <taxon>Aduncisulcus</taxon>
    </lineage>
</organism>
<feature type="region of interest" description="Disordered" evidence="1">
    <location>
        <begin position="773"/>
        <end position="838"/>
    </location>
</feature>
<gene>
    <name evidence="2" type="ORF">ADUPG1_010403</name>
</gene>
<feature type="compositionally biased region" description="Basic and acidic residues" evidence="1">
    <location>
        <begin position="476"/>
        <end position="493"/>
    </location>
</feature>
<feature type="compositionally biased region" description="Polar residues" evidence="1">
    <location>
        <begin position="285"/>
        <end position="298"/>
    </location>
</feature>
<feature type="compositionally biased region" description="Basic and acidic residues" evidence="1">
    <location>
        <begin position="226"/>
        <end position="250"/>
    </location>
</feature>
<name>A0ABQ5JRX8_9EUKA</name>
<comment type="caution">
    <text evidence="2">The sequence shown here is derived from an EMBL/GenBank/DDBJ whole genome shotgun (WGS) entry which is preliminary data.</text>
</comment>
<dbReference type="EMBL" id="BQXS01011563">
    <property type="protein sequence ID" value="GKT14074.1"/>
    <property type="molecule type" value="Genomic_DNA"/>
</dbReference>
<feature type="region of interest" description="Disordered" evidence="1">
    <location>
        <begin position="178"/>
        <end position="197"/>
    </location>
</feature>
<feature type="region of interest" description="Disordered" evidence="1">
    <location>
        <begin position="595"/>
        <end position="615"/>
    </location>
</feature>
<feature type="compositionally biased region" description="Basic and acidic residues" evidence="1">
    <location>
        <begin position="793"/>
        <end position="802"/>
    </location>
</feature>
<feature type="non-terminal residue" evidence="2">
    <location>
        <position position="838"/>
    </location>
</feature>
<evidence type="ECO:0000313" key="3">
    <source>
        <dbReference type="Proteomes" id="UP001057375"/>
    </source>
</evidence>